<dbReference type="FunFam" id="1.10.510.10:FF:001023">
    <property type="entry name" value="Os07g0541700 protein"/>
    <property type="match status" value="1"/>
</dbReference>
<dbReference type="PROSITE" id="PS00107">
    <property type="entry name" value="PROTEIN_KINASE_ATP"/>
    <property type="match status" value="1"/>
</dbReference>
<gene>
    <name evidence="12" type="ORF">AAG570_001682</name>
</gene>
<dbReference type="SUPFAM" id="SSF56112">
    <property type="entry name" value="Protein kinase-like (PK-like)"/>
    <property type="match status" value="1"/>
</dbReference>
<keyword evidence="3" id="KW-0808">Transferase</keyword>
<dbReference type="PROSITE" id="PS50011">
    <property type="entry name" value="PROTEIN_KINASE_DOM"/>
    <property type="match status" value="1"/>
</dbReference>
<dbReference type="GO" id="GO:0004674">
    <property type="term" value="F:protein serine/threonine kinase activity"/>
    <property type="evidence" value="ECO:0007669"/>
    <property type="project" value="UniProtKB-KW"/>
</dbReference>
<organism evidence="12 13">
    <name type="scientific">Ranatra chinensis</name>
    <dbReference type="NCBI Taxonomy" id="642074"/>
    <lineage>
        <taxon>Eukaryota</taxon>
        <taxon>Metazoa</taxon>
        <taxon>Ecdysozoa</taxon>
        <taxon>Arthropoda</taxon>
        <taxon>Hexapoda</taxon>
        <taxon>Insecta</taxon>
        <taxon>Pterygota</taxon>
        <taxon>Neoptera</taxon>
        <taxon>Paraneoptera</taxon>
        <taxon>Hemiptera</taxon>
        <taxon>Heteroptera</taxon>
        <taxon>Panheteroptera</taxon>
        <taxon>Nepomorpha</taxon>
        <taxon>Nepidae</taxon>
        <taxon>Ranatrinae</taxon>
        <taxon>Ranatra</taxon>
    </lineage>
</organism>
<feature type="non-terminal residue" evidence="12">
    <location>
        <position position="1"/>
    </location>
</feature>
<dbReference type="Pfam" id="PF00069">
    <property type="entry name" value="Pkinase"/>
    <property type="match status" value="1"/>
</dbReference>
<sequence length="259" mass="27888">DGVEVPEVGYGELEVGTNCFAACLRLGGGAFGEVFLCRLSNTYGTVREVAVKRLFPVSPGGTDPRSQFRNEVEALARVSHPNLLGLVGFSMDGPSLCLVYQYMPNGSLQDRLECKDNTDVLSWERRLAIATGSARGVLHLHTSGDRPLVHRDVKSANILLDSDMNPKVADFGLVRSGSSGESSRSLAIATTTVVGTSAYMAPEAFRGDVSAKMDVFSFGVVSGDQLSILAYFRFMDYPIEMQISSFGGTSFNSFGMIEL</sequence>
<comment type="similarity">
    <text evidence="10">Belongs to the protein kinase superfamily.</text>
</comment>
<dbReference type="EC" id="2.7.11.1" evidence="1"/>
<evidence type="ECO:0000256" key="7">
    <source>
        <dbReference type="ARBA" id="ARBA00047899"/>
    </source>
</evidence>
<feature type="domain" description="Protein kinase" evidence="11">
    <location>
        <begin position="20"/>
        <end position="259"/>
    </location>
</feature>
<dbReference type="InterPro" id="IPR011009">
    <property type="entry name" value="Kinase-like_dom_sf"/>
</dbReference>
<dbReference type="Gene3D" id="1.10.510.10">
    <property type="entry name" value="Transferase(Phosphotransferase) domain 1"/>
    <property type="match status" value="1"/>
</dbReference>
<keyword evidence="4 9" id="KW-0547">Nucleotide-binding</keyword>
<feature type="binding site" evidence="9">
    <location>
        <position position="52"/>
    </location>
    <ligand>
        <name>ATP</name>
        <dbReference type="ChEBI" id="CHEBI:30616"/>
    </ligand>
</feature>
<dbReference type="PANTHER" id="PTHR27001:SF931">
    <property type="entry name" value="OS11G0664100 PROTEIN"/>
    <property type="match status" value="1"/>
</dbReference>
<evidence type="ECO:0000256" key="3">
    <source>
        <dbReference type="ARBA" id="ARBA00022679"/>
    </source>
</evidence>
<protein>
    <recommendedName>
        <fullName evidence="1">non-specific serine/threonine protein kinase</fullName>
        <ecNumber evidence="1">2.7.11.1</ecNumber>
    </recommendedName>
</protein>
<keyword evidence="13" id="KW-1185">Reference proteome</keyword>
<proteinExistence type="inferred from homology"/>
<evidence type="ECO:0000256" key="8">
    <source>
        <dbReference type="ARBA" id="ARBA00048679"/>
    </source>
</evidence>
<dbReference type="InterPro" id="IPR017441">
    <property type="entry name" value="Protein_kinase_ATP_BS"/>
</dbReference>
<evidence type="ECO:0000256" key="5">
    <source>
        <dbReference type="ARBA" id="ARBA00022777"/>
    </source>
</evidence>
<comment type="catalytic activity">
    <reaction evidence="7">
        <text>L-threonyl-[protein] + ATP = O-phospho-L-threonyl-[protein] + ADP + H(+)</text>
        <dbReference type="Rhea" id="RHEA:46608"/>
        <dbReference type="Rhea" id="RHEA-COMP:11060"/>
        <dbReference type="Rhea" id="RHEA-COMP:11605"/>
        <dbReference type="ChEBI" id="CHEBI:15378"/>
        <dbReference type="ChEBI" id="CHEBI:30013"/>
        <dbReference type="ChEBI" id="CHEBI:30616"/>
        <dbReference type="ChEBI" id="CHEBI:61977"/>
        <dbReference type="ChEBI" id="CHEBI:456216"/>
        <dbReference type="EC" id="2.7.11.1"/>
    </reaction>
</comment>
<name>A0ABD0YL79_9HEMI</name>
<evidence type="ECO:0000256" key="2">
    <source>
        <dbReference type="ARBA" id="ARBA00022527"/>
    </source>
</evidence>
<evidence type="ECO:0000256" key="4">
    <source>
        <dbReference type="ARBA" id="ARBA00022741"/>
    </source>
</evidence>
<keyword evidence="6 9" id="KW-0067">ATP-binding</keyword>
<dbReference type="InterPro" id="IPR008271">
    <property type="entry name" value="Ser/Thr_kinase_AS"/>
</dbReference>
<dbReference type="SMART" id="SM00220">
    <property type="entry name" value="S_TKc"/>
    <property type="match status" value="1"/>
</dbReference>
<evidence type="ECO:0000259" key="11">
    <source>
        <dbReference type="PROSITE" id="PS50011"/>
    </source>
</evidence>
<evidence type="ECO:0000256" key="10">
    <source>
        <dbReference type="RuleBase" id="RU000304"/>
    </source>
</evidence>
<comment type="catalytic activity">
    <reaction evidence="8">
        <text>L-seryl-[protein] + ATP = O-phospho-L-seryl-[protein] + ADP + H(+)</text>
        <dbReference type="Rhea" id="RHEA:17989"/>
        <dbReference type="Rhea" id="RHEA-COMP:9863"/>
        <dbReference type="Rhea" id="RHEA-COMP:11604"/>
        <dbReference type="ChEBI" id="CHEBI:15378"/>
        <dbReference type="ChEBI" id="CHEBI:29999"/>
        <dbReference type="ChEBI" id="CHEBI:30616"/>
        <dbReference type="ChEBI" id="CHEBI:83421"/>
        <dbReference type="ChEBI" id="CHEBI:456216"/>
        <dbReference type="EC" id="2.7.11.1"/>
    </reaction>
</comment>
<dbReference type="Proteomes" id="UP001558652">
    <property type="component" value="Unassembled WGS sequence"/>
</dbReference>
<evidence type="ECO:0000256" key="1">
    <source>
        <dbReference type="ARBA" id="ARBA00012513"/>
    </source>
</evidence>
<dbReference type="EMBL" id="JBFDAA010000011">
    <property type="protein sequence ID" value="KAL1123912.1"/>
    <property type="molecule type" value="Genomic_DNA"/>
</dbReference>
<keyword evidence="2 10" id="KW-0723">Serine/threonine-protein kinase</keyword>
<reference evidence="12 13" key="1">
    <citation type="submission" date="2024-07" db="EMBL/GenBank/DDBJ databases">
        <title>Chromosome-level genome assembly of the water stick insect Ranatra chinensis (Heteroptera: Nepidae).</title>
        <authorList>
            <person name="Liu X."/>
        </authorList>
    </citation>
    <scope>NUCLEOTIDE SEQUENCE [LARGE SCALE GENOMIC DNA]</scope>
    <source>
        <strain evidence="12">Cailab_2021Rc</strain>
        <tissue evidence="12">Muscle</tissue>
    </source>
</reference>
<dbReference type="PROSITE" id="PS00108">
    <property type="entry name" value="PROTEIN_KINASE_ST"/>
    <property type="match status" value="1"/>
</dbReference>
<dbReference type="PANTHER" id="PTHR27001">
    <property type="entry name" value="OS01G0253100 PROTEIN"/>
    <property type="match status" value="1"/>
</dbReference>
<evidence type="ECO:0000313" key="13">
    <source>
        <dbReference type="Proteomes" id="UP001558652"/>
    </source>
</evidence>
<dbReference type="AlphaFoldDB" id="A0ABD0YL79"/>
<comment type="caution">
    <text evidence="12">The sequence shown here is derived from an EMBL/GenBank/DDBJ whole genome shotgun (WGS) entry which is preliminary data.</text>
</comment>
<keyword evidence="5" id="KW-0418">Kinase</keyword>
<dbReference type="GO" id="GO:0005524">
    <property type="term" value="F:ATP binding"/>
    <property type="evidence" value="ECO:0007669"/>
    <property type="project" value="UniProtKB-UniRule"/>
</dbReference>
<evidence type="ECO:0000256" key="6">
    <source>
        <dbReference type="ARBA" id="ARBA00022840"/>
    </source>
</evidence>
<evidence type="ECO:0000256" key="9">
    <source>
        <dbReference type="PROSITE-ProRule" id="PRU10141"/>
    </source>
</evidence>
<evidence type="ECO:0000313" key="12">
    <source>
        <dbReference type="EMBL" id="KAL1123912.1"/>
    </source>
</evidence>
<dbReference type="InterPro" id="IPR000719">
    <property type="entry name" value="Prot_kinase_dom"/>
</dbReference>
<accession>A0ABD0YL79</accession>